<evidence type="ECO:0000259" key="1">
    <source>
        <dbReference type="Pfam" id="PF23596"/>
    </source>
</evidence>
<feature type="domain" description="DUF7138" evidence="1">
    <location>
        <begin position="13"/>
        <end position="95"/>
    </location>
</feature>
<gene>
    <name evidence="2" type="ORF">OLEA9_A020663</name>
</gene>
<reference evidence="2 3" key="1">
    <citation type="submission" date="2019-12" db="EMBL/GenBank/DDBJ databases">
        <authorList>
            <person name="Alioto T."/>
            <person name="Alioto T."/>
            <person name="Gomez Garrido J."/>
        </authorList>
    </citation>
    <scope>NUCLEOTIDE SEQUENCE [LARGE SCALE GENOMIC DNA]</scope>
</reference>
<dbReference type="PANTHER" id="PTHR36351:SF1">
    <property type="entry name" value="EMBRYO SAC DEVELOPMENT ARREST 12"/>
    <property type="match status" value="1"/>
</dbReference>
<keyword evidence="3" id="KW-1185">Reference proteome</keyword>
<dbReference type="EMBL" id="CACTIH010003863">
    <property type="protein sequence ID" value="CAA2986493.1"/>
    <property type="molecule type" value="Genomic_DNA"/>
</dbReference>
<name>A0A8S0S5A2_OLEEU</name>
<protein>
    <recommendedName>
        <fullName evidence="1">DUF7138 domain-containing protein</fullName>
    </recommendedName>
</protein>
<dbReference type="Proteomes" id="UP000594638">
    <property type="component" value="Unassembled WGS sequence"/>
</dbReference>
<organism evidence="2 3">
    <name type="scientific">Olea europaea subsp. europaea</name>
    <dbReference type="NCBI Taxonomy" id="158383"/>
    <lineage>
        <taxon>Eukaryota</taxon>
        <taxon>Viridiplantae</taxon>
        <taxon>Streptophyta</taxon>
        <taxon>Embryophyta</taxon>
        <taxon>Tracheophyta</taxon>
        <taxon>Spermatophyta</taxon>
        <taxon>Magnoliopsida</taxon>
        <taxon>eudicotyledons</taxon>
        <taxon>Gunneridae</taxon>
        <taxon>Pentapetalae</taxon>
        <taxon>asterids</taxon>
        <taxon>lamiids</taxon>
        <taxon>Lamiales</taxon>
        <taxon>Oleaceae</taxon>
        <taxon>Oleeae</taxon>
        <taxon>Olea</taxon>
    </lineage>
</organism>
<evidence type="ECO:0000313" key="2">
    <source>
        <dbReference type="EMBL" id="CAA2986493.1"/>
    </source>
</evidence>
<dbReference type="PANTHER" id="PTHR36351">
    <property type="entry name" value="EMBRYO SAC DEVELOPMENT ARREST 12"/>
    <property type="match status" value="1"/>
</dbReference>
<dbReference type="OrthoDB" id="778072at2759"/>
<dbReference type="Pfam" id="PF23596">
    <property type="entry name" value="DUF7138"/>
    <property type="match status" value="1"/>
</dbReference>
<dbReference type="AlphaFoldDB" id="A0A8S0S5A2"/>
<dbReference type="InterPro" id="IPR055562">
    <property type="entry name" value="DUF7138"/>
</dbReference>
<comment type="caution">
    <text evidence="2">The sequence shown here is derived from an EMBL/GenBank/DDBJ whole genome shotgun (WGS) entry which is preliminary data.</text>
</comment>
<evidence type="ECO:0000313" key="3">
    <source>
        <dbReference type="Proteomes" id="UP000594638"/>
    </source>
</evidence>
<dbReference type="Gramene" id="OE9A020663T1">
    <property type="protein sequence ID" value="OE9A020663C1"/>
    <property type="gene ID" value="OE9A020663"/>
</dbReference>
<accession>A0A8S0S5A2</accession>
<sequence length="258" mass="28754">MEVPPGWEDSQPEVPVLFFDGVKEINCGNVVINAGLKYMQFVSNVCEKIGKSPHQVSIFLVKNPYSPASDGPLVVPAKEDINFDFLCIQNDIIFLMVWKRLELMSRNPWEMTNGNGVAFNEVMTKHHHHDWPVRNEPAPVCSSFLQVLKTPRPKRVNRPRFTWGHGNNLDTVSNIRSSRMMAITKENKKGFCKDCKNAEKKGEMAGFDHPCVDNLEIVGFRTPGPMALAMNDPVILGSEGGSGQLLGRIKGLGGCFTQ</sequence>
<proteinExistence type="predicted"/>